<feature type="transmembrane region" description="Helical" evidence="6">
    <location>
        <begin position="118"/>
        <end position="140"/>
    </location>
</feature>
<evidence type="ECO:0000256" key="6">
    <source>
        <dbReference type="SAM" id="Phobius"/>
    </source>
</evidence>
<feature type="transmembrane region" description="Helical" evidence="6">
    <location>
        <begin position="313"/>
        <end position="331"/>
    </location>
</feature>
<dbReference type="PROSITE" id="PS50850">
    <property type="entry name" value="MFS"/>
    <property type="match status" value="1"/>
</dbReference>
<feature type="transmembrane region" description="Helical" evidence="6">
    <location>
        <begin position="277"/>
        <end position="298"/>
    </location>
</feature>
<sequence>MDSGPAGTEVCHRTFGQVGHWCHLLEPLEQGTPVTHSEDDVRAPEDVPVYPTSTAAAAGEVGWVPSEAPVSTPVSPRRANAALVALGASAFIVVTNEIAPLGLINRMATDLDVSPSTIGYLTTVFAIVVMVSTVPLTLLTTRLPRRALISATMAFWTVGVVVVATAGSFAQLMGGRVITAMGHALFWAIVTPAAAGMFAPEVRGRSVSRLMLGASGAGVIGLPAATWIAQSADWRVPFVALGVAGVVLAVAIAILMPSAGSESSAAARGDFPSLRRFLRVLTVALLTTGAMSLTWTYITPYFVDVSGFAESSVPALLALGGAVGVIAMWLVGRFLDRWPVRSVAVGQGLLAAMWLGLALLGGFKAGAIAMIVLQGFAWSILVAAMVNWAMRHTPWKSDIGVGAYASTFNAGNAVGSVVGASLLAWVGAQWLPVASLVLTLAAAVLVWLVAPEASRALARRPMRGARSAR</sequence>
<feature type="transmembrane region" description="Helical" evidence="6">
    <location>
        <begin position="177"/>
        <end position="198"/>
    </location>
</feature>
<dbReference type="InterPro" id="IPR011701">
    <property type="entry name" value="MFS"/>
</dbReference>
<feature type="transmembrane region" description="Helical" evidence="6">
    <location>
        <begin position="147"/>
        <end position="171"/>
    </location>
</feature>
<evidence type="ECO:0000256" key="5">
    <source>
        <dbReference type="ARBA" id="ARBA00023136"/>
    </source>
</evidence>
<dbReference type="Gene3D" id="1.20.1250.20">
    <property type="entry name" value="MFS general substrate transporter like domains"/>
    <property type="match status" value="2"/>
</dbReference>
<evidence type="ECO:0000256" key="1">
    <source>
        <dbReference type="ARBA" id="ARBA00004651"/>
    </source>
</evidence>
<keyword evidence="9" id="KW-1185">Reference proteome</keyword>
<dbReference type="CDD" id="cd17324">
    <property type="entry name" value="MFS_NepI_like"/>
    <property type="match status" value="1"/>
</dbReference>
<accession>A0A919Q3Q2</accession>
<keyword evidence="3 6" id="KW-0812">Transmembrane</keyword>
<feature type="transmembrane region" description="Helical" evidence="6">
    <location>
        <begin position="343"/>
        <end position="361"/>
    </location>
</feature>
<dbReference type="Proteomes" id="UP000652354">
    <property type="component" value="Unassembled WGS sequence"/>
</dbReference>
<reference evidence="8" key="1">
    <citation type="submission" date="2021-01" db="EMBL/GenBank/DDBJ databases">
        <title>Whole genome shotgun sequence of Demequina activiva NBRC 110675.</title>
        <authorList>
            <person name="Komaki H."/>
            <person name="Tamura T."/>
        </authorList>
    </citation>
    <scope>NUCLEOTIDE SEQUENCE</scope>
    <source>
        <strain evidence="8">NBRC 110675</strain>
    </source>
</reference>
<feature type="transmembrane region" description="Helical" evidence="6">
    <location>
        <begin position="401"/>
        <end position="424"/>
    </location>
</feature>
<keyword evidence="2" id="KW-1003">Cell membrane</keyword>
<feature type="transmembrane region" description="Helical" evidence="6">
    <location>
        <begin position="236"/>
        <end position="256"/>
    </location>
</feature>
<organism evidence="8 9">
    <name type="scientific">Demequina activiva</name>
    <dbReference type="NCBI Taxonomy" id="1582364"/>
    <lineage>
        <taxon>Bacteria</taxon>
        <taxon>Bacillati</taxon>
        <taxon>Actinomycetota</taxon>
        <taxon>Actinomycetes</taxon>
        <taxon>Micrococcales</taxon>
        <taxon>Demequinaceae</taxon>
        <taxon>Demequina</taxon>
    </lineage>
</organism>
<evidence type="ECO:0000313" key="8">
    <source>
        <dbReference type="EMBL" id="GIG53315.1"/>
    </source>
</evidence>
<dbReference type="PANTHER" id="PTHR43124">
    <property type="entry name" value="PURINE EFFLUX PUMP PBUE"/>
    <property type="match status" value="1"/>
</dbReference>
<evidence type="ECO:0000256" key="4">
    <source>
        <dbReference type="ARBA" id="ARBA00022989"/>
    </source>
</evidence>
<dbReference type="EMBL" id="BONR01000001">
    <property type="protein sequence ID" value="GIG53315.1"/>
    <property type="molecule type" value="Genomic_DNA"/>
</dbReference>
<dbReference type="InterPro" id="IPR036259">
    <property type="entry name" value="MFS_trans_sf"/>
</dbReference>
<feature type="transmembrane region" description="Helical" evidence="6">
    <location>
        <begin position="430"/>
        <end position="450"/>
    </location>
</feature>
<comment type="caution">
    <text evidence="8">The sequence shown here is derived from an EMBL/GenBank/DDBJ whole genome shotgun (WGS) entry which is preliminary data.</text>
</comment>
<feature type="transmembrane region" description="Helical" evidence="6">
    <location>
        <begin position="210"/>
        <end position="230"/>
    </location>
</feature>
<proteinExistence type="predicted"/>
<dbReference type="GO" id="GO:0005886">
    <property type="term" value="C:plasma membrane"/>
    <property type="evidence" value="ECO:0007669"/>
    <property type="project" value="UniProtKB-SubCell"/>
</dbReference>
<evidence type="ECO:0000256" key="3">
    <source>
        <dbReference type="ARBA" id="ARBA00022692"/>
    </source>
</evidence>
<dbReference type="PANTHER" id="PTHR43124:SF3">
    <property type="entry name" value="CHLORAMPHENICOL EFFLUX PUMP RV0191"/>
    <property type="match status" value="1"/>
</dbReference>
<dbReference type="InterPro" id="IPR050189">
    <property type="entry name" value="MFS_Efflux_Transporters"/>
</dbReference>
<dbReference type="AlphaFoldDB" id="A0A919Q3Q2"/>
<protein>
    <recommendedName>
        <fullName evidence="7">Major facilitator superfamily (MFS) profile domain-containing protein</fullName>
    </recommendedName>
</protein>
<dbReference type="SUPFAM" id="SSF103473">
    <property type="entry name" value="MFS general substrate transporter"/>
    <property type="match status" value="1"/>
</dbReference>
<keyword evidence="5 6" id="KW-0472">Membrane</keyword>
<gene>
    <name evidence="8" type="ORF">Dac01nite_00670</name>
</gene>
<dbReference type="InterPro" id="IPR020846">
    <property type="entry name" value="MFS_dom"/>
</dbReference>
<feature type="domain" description="Major facilitator superfamily (MFS) profile" evidence="7">
    <location>
        <begin position="82"/>
        <end position="454"/>
    </location>
</feature>
<evidence type="ECO:0000313" key="9">
    <source>
        <dbReference type="Proteomes" id="UP000652354"/>
    </source>
</evidence>
<keyword evidence="4 6" id="KW-1133">Transmembrane helix</keyword>
<feature type="transmembrane region" description="Helical" evidence="6">
    <location>
        <begin position="81"/>
        <end position="98"/>
    </location>
</feature>
<evidence type="ECO:0000259" key="7">
    <source>
        <dbReference type="PROSITE" id="PS50850"/>
    </source>
</evidence>
<dbReference type="Pfam" id="PF07690">
    <property type="entry name" value="MFS_1"/>
    <property type="match status" value="1"/>
</dbReference>
<comment type="subcellular location">
    <subcellularLocation>
        <location evidence="1">Cell membrane</location>
        <topology evidence="1">Multi-pass membrane protein</topology>
    </subcellularLocation>
</comment>
<feature type="transmembrane region" description="Helical" evidence="6">
    <location>
        <begin position="367"/>
        <end position="389"/>
    </location>
</feature>
<name>A0A919Q3Q2_9MICO</name>
<evidence type="ECO:0000256" key="2">
    <source>
        <dbReference type="ARBA" id="ARBA00022475"/>
    </source>
</evidence>
<dbReference type="GO" id="GO:0022857">
    <property type="term" value="F:transmembrane transporter activity"/>
    <property type="evidence" value="ECO:0007669"/>
    <property type="project" value="InterPro"/>
</dbReference>